<dbReference type="Pfam" id="PF13306">
    <property type="entry name" value="LRR_5"/>
    <property type="match status" value="2"/>
</dbReference>
<dbReference type="PANTHER" id="PTHR45712:SF22">
    <property type="entry name" value="INSULIN-LIKE GROWTH FACTOR-BINDING PROTEIN COMPLEX ACID LABILE SUBUNIT"/>
    <property type="match status" value="1"/>
</dbReference>
<dbReference type="PROSITE" id="PS51450">
    <property type="entry name" value="LRR"/>
    <property type="match status" value="3"/>
</dbReference>
<keyword evidence="3" id="KW-0472">Membrane</keyword>
<feature type="transmembrane region" description="Helical" evidence="3">
    <location>
        <begin position="1017"/>
        <end position="1034"/>
    </location>
</feature>
<accession>A0A813XZS4</accession>
<dbReference type="EMBL" id="CAJNOC010001611">
    <property type="protein sequence ID" value="CAF0878346.1"/>
    <property type="molecule type" value="Genomic_DNA"/>
</dbReference>
<proteinExistence type="predicted"/>
<gene>
    <name evidence="4" type="ORF">OXX778_LOCUS10284</name>
</gene>
<dbReference type="PANTHER" id="PTHR45712">
    <property type="entry name" value="AGAP008170-PA"/>
    <property type="match status" value="1"/>
</dbReference>
<dbReference type="Proteomes" id="UP000663879">
    <property type="component" value="Unassembled WGS sequence"/>
</dbReference>
<feature type="transmembrane region" description="Helical" evidence="3">
    <location>
        <begin position="1055"/>
        <end position="1072"/>
    </location>
</feature>
<sequence>MSIELVTSENLKNYINNNELECDSKRISLDKNLQLPVDLKKVHLIDCAIVYLPNRIFDFCQNLEEINLSFNQITNLDESLFKNCLELAEVNFENNQIEIIPNKIFHNVKHISKIIFSNNNIKSISPEVFQNNSTLEELLFDGNQIETIQIGIFDGCPNLQILDFSNNKLVSFSLNIFPNSLTELIIEKNQISSLPVGIFDNLINLQTINLGYNKLKSLDENVFVHCTNLINIALNNNLLESLPSGILSKQTSLSMLFLSNNKIKYLPGNLLQKNVFLNIIHMDNNQIIELDENFFQNCSNISEIKIFDNNLKNLYTNFFPSNILTELNLEHNQIVSLPIGIFDNCINLITLNISSNKLISLDKNLFKKCKSIAHIFLNNNQLESVHRRIFSQLNLLLTISLSNNKLKYVPYDLLHKNIELVEFYINNNEIEEFDEDFYSNCEKIYALDFSYNKLTAIPKRLFHKLSRLVSINGRNNEIETLHPENFNFDNSLKFLDFRFNKIKHLSLNIFDYLSPTCLIDFQNNIDNENIGFLFHYIFEFIKLSSIRQYKTYIQKYQHTIGLTYKTNLSYNHVTDFERVKNKFYLVRINDEKMLKEILFMIYLSKSNFNYKSVVCSDIIDSETSLTKQEFENKLEDLENFDISVLDFLISLPFVTNESIMSLKNEFIKYSKNNPATINLEFKLFSSKVITFFYMRNDLELVETFFSSDKIKLFLKNHDQTVIAGIKRFIYFDKQERFIEFFEKIEFSKCFEIVLKNKNEDLAIHLLLVFIFIKVYSNSNERREFEKDFLNKKFLLAIFKENWFKLIEFILDYSFILKDVDDEIICLYEKETSITYFDECNKIIKTNKITESSDQNIKQETFTDDKNLKNNKIGHDIYSLDYDKDMLTMINLLHYNKFLLHTTVKKILDKRWESVPRLFYYFNLILYLIFILFFSIYLELFKYMDRNESLITASLVISTVIGIYFYIIELIELIDSFVTRNIIIYITTLRNVLELTHLPILFVSLFLPEKSSFDLKSSFLACSIFQSYIVLLIKMNKFWLIGSYVNVFGNVIKRSLRLIIILFICMIGFLLAFRTRTVNYQGQIADENLVVYLNSSFELSLYRLMIMTIGNVGTDDMGIDRINDNLINFFVYLLFIFLMPILFLNIFTGISIDEIKNLIENCDAENISNKIEYTKKFDKIVKHKYDLGQKEKTY</sequence>
<feature type="transmembrane region" description="Helical" evidence="3">
    <location>
        <begin position="1125"/>
        <end position="1146"/>
    </location>
</feature>
<dbReference type="InterPro" id="IPR001611">
    <property type="entry name" value="Leu-rich_rpt"/>
</dbReference>
<dbReference type="Pfam" id="PF13855">
    <property type="entry name" value="LRR_8"/>
    <property type="match status" value="1"/>
</dbReference>
<dbReference type="FunFam" id="3.80.10.10:FF:001164">
    <property type="entry name" value="GH01279p"/>
    <property type="match status" value="1"/>
</dbReference>
<dbReference type="InterPro" id="IPR026906">
    <property type="entry name" value="LRR_5"/>
</dbReference>
<keyword evidence="2" id="KW-0677">Repeat</keyword>
<keyword evidence="5" id="KW-1185">Reference proteome</keyword>
<keyword evidence="3" id="KW-1133">Transmembrane helix</keyword>
<evidence type="ECO:0000256" key="1">
    <source>
        <dbReference type="ARBA" id="ARBA00022614"/>
    </source>
</evidence>
<name>A0A813XZS4_9BILA</name>
<dbReference type="SMART" id="SM00364">
    <property type="entry name" value="LRR_BAC"/>
    <property type="match status" value="7"/>
</dbReference>
<feature type="transmembrane region" description="Helical" evidence="3">
    <location>
        <begin position="917"/>
        <end position="937"/>
    </location>
</feature>
<evidence type="ECO:0000256" key="3">
    <source>
        <dbReference type="SAM" id="Phobius"/>
    </source>
</evidence>
<keyword evidence="3" id="KW-0812">Transmembrane</keyword>
<dbReference type="InterPro" id="IPR003591">
    <property type="entry name" value="Leu-rich_rpt_typical-subtyp"/>
</dbReference>
<evidence type="ECO:0000256" key="2">
    <source>
        <dbReference type="ARBA" id="ARBA00022737"/>
    </source>
</evidence>
<feature type="transmembrane region" description="Helical" evidence="3">
    <location>
        <begin position="949"/>
        <end position="970"/>
    </location>
</feature>
<protein>
    <submittedName>
        <fullName evidence="4">Uncharacterized protein</fullName>
    </submittedName>
</protein>
<dbReference type="OrthoDB" id="2013775at2759"/>
<reference evidence="4" key="1">
    <citation type="submission" date="2021-02" db="EMBL/GenBank/DDBJ databases">
        <authorList>
            <person name="Nowell W R."/>
        </authorList>
    </citation>
    <scope>NUCLEOTIDE SEQUENCE</scope>
    <source>
        <strain evidence="4">Ploen Becks lab</strain>
    </source>
</reference>
<keyword evidence="1" id="KW-0433">Leucine-rich repeat</keyword>
<feature type="transmembrane region" description="Helical" evidence="3">
    <location>
        <begin position="982"/>
        <end position="1005"/>
    </location>
</feature>
<dbReference type="SUPFAM" id="SSF52058">
    <property type="entry name" value="L domain-like"/>
    <property type="match status" value="2"/>
</dbReference>
<dbReference type="SMART" id="SM00369">
    <property type="entry name" value="LRR_TYP"/>
    <property type="match status" value="16"/>
</dbReference>
<comment type="caution">
    <text evidence="4">The sequence shown here is derived from an EMBL/GenBank/DDBJ whole genome shotgun (WGS) entry which is preliminary data.</text>
</comment>
<organism evidence="4 5">
    <name type="scientific">Brachionus calyciflorus</name>
    <dbReference type="NCBI Taxonomy" id="104777"/>
    <lineage>
        <taxon>Eukaryota</taxon>
        <taxon>Metazoa</taxon>
        <taxon>Spiralia</taxon>
        <taxon>Gnathifera</taxon>
        <taxon>Rotifera</taxon>
        <taxon>Eurotatoria</taxon>
        <taxon>Monogononta</taxon>
        <taxon>Pseudotrocha</taxon>
        <taxon>Ploima</taxon>
        <taxon>Brachionidae</taxon>
        <taxon>Brachionus</taxon>
    </lineage>
</organism>
<dbReference type="InterPro" id="IPR032675">
    <property type="entry name" value="LRR_dom_sf"/>
</dbReference>
<dbReference type="InterPro" id="IPR050333">
    <property type="entry name" value="SLRP"/>
</dbReference>
<dbReference type="AlphaFoldDB" id="A0A813XZS4"/>
<evidence type="ECO:0000313" key="5">
    <source>
        <dbReference type="Proteomes" id="UP000663879"/>
    </source>
</evidence>
<dbReference type="Gene3D" id="3.80.10.10">
    <property type="entry name" value="Ribonuclease Inhibitor"/>
    <property type="match status" value="3"/>
</dbReference>
<evidence type="ECO:0000313" key="4">
    <source>
        <dbReference type="EMBL" id="CAF0878346.1"/>
    </source>
</evidence>